<evidence type="ECO:0000313" key="2">
    <source>
        <dbReference type="EMBL" id="KAL2472752.1"/>
    </source>
</evidence>
<dbReference type="AlphaFoldDB" id="A0ABD1Q9A5"/>
<gene>
    <name evidence="2" type="ORF">Fot_48488</name>
</gene>
<reference evidence="3" key="1">
    <citation type="submission" date="2024-07" db="EMBL/GenBank/DDBJ databases">
        <title>Two chromosome-level genome assemblies of Korean endemic species Abeliophyllum distichum and Forsythia ovata (Oleaceae).</title>
        <authorList>
            <person name="Jang H."/>
        </authorList>
    </citation>
    <scope>NUCLEOTIDE SEQUENCE [LARGE SCALE GENOMIC DNA]</scope>
</reference>
<dbReference type="Proteomes" id="UP001604277">
    <property type="component" value="Unassembled WGS sequence"/>
</dbReference>
<feature type="region of interest" description="Disordered" evidence="1">
    <location>
        <begin position="69"/>
        <end position="136"/>
    </location>
</feature>
<organism evidence="2 3">
    <name type="scientific">Forsythia ovata</name>
    <dbReference type="NCBI Taxonomy" id="205694"/>
    <lineage>
        <taxon>Eukaryota</taxon>
        <taxon>Viridiplantae</taxon>
        <taxon>Streptophyta</taxon>
        <taxon>Embryophyta</taxon>
        <taxon>Tracheophyta</taxon>
        <taxon>Spermatophyta</taxon>
        <taxon>Magnoliopsida</taxon>
        <taxon>eudicotyledons</taxon>
        <taxon>Gunneridae</taxon>
        <taxon>Pentapetalae</taxon>
        <taxon>asterids</taxon>
        <taxon>lamiids</taxon>
        <taxon>Lamiales</taxon>
        <taxon>Oleaceae</taxon>
        <taxon>Forsythieae</taxon>
        <taxon>Forsythia</taxon>
    </lineage>
</organism>
<keyword evidence="3" id="KW-1185">Reference proteome</keyword>
<evidence type="ECO:0000256" key="1">
    <source>
        <dbReference type="SAM" id="MobiDB-lite"/>
    </source>
</evidence>
<accession>A0ABD1Q9A5</accession>
<protein>
    <submittedName>
        <fullName evidence="2">Uncharacterized protein</fullName>
    </submittedName>
</protein>
<dbReference type="EMBL" id="JBFOLJ010000015">
    <property type="protein sequence ID" value="KAL2472752.1"/>
    <property type="molecule type" value="Genomic_DNA"/>
</dbReference>
<evidence type="ECO:0000313" key="3">
    <source>
        <dbReference type="Proteomes" id="UP001604277"/>
    </source>
</evidence>
<comment type="caution">
    <text evidence="2">The sequence shown here is derived from an EMBL/GenBank/DDBJ whole genome shotgun (WGS) entry which is preliminary data.</text>
</comment>
<sequence>MAASGTPNPATLTSSLLIAPMVAPDLIPLGDSRPTLPAPQATAAAPGLNANLGVAGSVGLQLNPGVKPMVAPDSIPEGSTDAPMPASGLTPQKTFPIAETLGEAPSVAAAPSTGDPPTGPSPTNAPPLDGHIGGSIASQQLAPAVLPSDALRGAMPALHQFQACPILPRPSPIP</sequence>
<name>A0ABD1Q9A5_9LAMI</name>
<proteinExistence type="predicted"/>